<dbReference type="Pfam" id="PF20240">
    <property type="entry name" value="DUF6597"/>
    <property type="match status" value="1"/>
</dbReference>
<dbReference type="AlphaFoldDB" id="A0A5Q0M6C7"/>
<evidence type="ECO:0000313" key="7">
    <source>
        <dbReference type="Proteomes" id="UP000326780"/>
    </source>
</evidence>
<dbReference type="Pfam" id="PF12833">
    <property type="entry name" value="HTH_18"/>
    <property type="match status" value="1"/>
</dbReference>
<evidence type="ECO:0000256" key="2">
    <source>
        <dbReference type="ARBA" id="ARBA00023125"/>
    </source>
</evidence>
<evidence type="ECO:0000259" key="5">
    <source>
        <dbReference type="PROSITE" id="PS01124"/>
    </source>
</evidence>
<dbReference type="PROSITE" id="PS01124">
    <property type="entry name" value="HTH_ARAC_FAMILY_2"/>
    <property type="match status" value="1"/>
</dbReference>
<dbReference type="Gene3D" id="1.10.10.60">
    <property type="entry name" value="Homeodomain-like"/>
    <property type="match status" value="1"/>
</dbReference>
<protein>
    <submittedName>
        <fullName evidence="6">Helix-turn-helix domain-containing protein</fullName>
    </submittedName>
</protein>
<reference evidence="6 7" key="1">
    <citation type="submission" date="2019-10" db="EMBL/GenBank/DDBJ databases">
        <title>Complete genome sequence of Variovorax paradoxus 5C-2.</title>
        <authorList>
            <person name="Gogoleva N.E."/>
            <person name="Balkin A.S."/>
        </authorList>
    </citation>
    <scope>NUCLEOTIDE SEQUENCE [LARGE SCALE GENOMIC DNA]</scope>
    <source>
        <strain evidence="6 7">5C-2</strain>
    </source>
</reference>
<evidence type="ECO:0000256" key="4">
    <source>
        <dbReference type="SAM" id="MobiDB-lite"/>
    </source>
</evidence>
<dbReference type="SMART" id="SM00342">
    <property type="entry name" value="HTH_ARAC"/>
    <property type="match status" value="1"/>
</dbReference>
<dbReference type="RefSeq" id="WP_153283912.1">
    <property type="nucleotide sequence ID" value="NZ_CP045644.1"/>
</dbReference>
<dbReference type="GO" id="GO:0003700">
    <property type="term" value="F:DNA-binding transcription factor activity"/>
    <property type="evidence" value="ECO:0007669"/>
    <property type="project" value="InterPro"/>
</dbReference>
<feature type="domain" description="HTH araC/xylS-type" evidence="5">
    <location>
        <begin position="172"/>
        <end position="272"/>
    </location>
</feature>
<dbReference type="GO" id="GO:0043565">
    <property type="term" value="F:sequence-specific DNA binding"/>
    <property type="evidence" value="ECO:0007669"/>
    <property type="project" value="InterPro"/>
</dbReference>
<dbReference type="EMBL" id="CP045644">
    <property type="protein sequence ID" value="QFZ85310.1"/>
    <property type="molecule type" value="Genomic_DNA"/>
</dbReference>
<keyword evidence="2" id="KW-0238">DNA-binding</keyword>
<dbReference type="SUPFAM" id="SSF46689">
    <property type="entry name" value="Homeodomain-like"/>
    <property type="match status" value="1"/>
</dbReference>
<organism evidence="6 7">
    <name type="scientific">Variovorax paradoxus</name>
    <dbReference type="NCBI Taxonomy" id="34073"/>
    <lineage>
        <taxon>Bacteria</taxon>
        <taxon>Pseudomonadati</taxon>
        <taxon>Pseudomonadota</taxon>
        <taxon>Betaproteobacteria</taxon>
        <taxon>Burkholderiales</taxon>
        <taxon>Comamonadaceae</taxon>
        <taxon>Variovorax</taxon>
    </lineage>
</organism>
<sequence length="293" mass="31638">MQLTRPPSPHLRPFLRLLWASAPEGEPPTRTGAREHMLPTGGMHLVFRLSGPPLRLFDDTRDLRGHTVGYAIVGGARAAFYLRDVSVATRSVGAQLHPGAARLLLGAPEDALSGRHTPLDALWGERQTADALEQLHASCDDPARQLDVFEALLTQHLAAVALPRTSPRGLHPAVAASLGQMTHDTPASIATLVAHSGYSHRRFIALFRASIGLAPKEYARVMRFDRVLALAADDPARAWADIAFAAGYSDQAHLSREFSTLAGLSPQAWRQTGATSPRHVPALRAAGQIPSRR</sequence>
<gene>
    <name evidence="6" type="ORF">GFK26_22355</name>
</gene>
<dbReference type="PANTHER" id="PTHR46796">
    <property type="entry name" value="HTH-TYPE TRANSCRIPTIONAL ACTIVATOR RHAS-RELATED"/>
    <property type="match status" value="1"/>
</dbReference>
<accession>A0A5Q0M6C7</accession>
<evidence type="ECO:0000256" key="1">
    <source>
        <dbReference type="ARBA" id="ARBA00023015"/>
    </source>
</evidence>
<dbReference type="InterPro" id="IPR046532">
    <property type="entry name" value="DUF6597"/>
</dbReference>
<name>A0A5Q0M6C7_VARPD</name>
<dbReference type="InterPro" id="IPR050204">
    <property type="entry name" value="AraC_XylS_family_regulators"/>
</dbReference>
<keyword evidence="3" id="KW-0804">Transcription</keyword>
<evidence type="ECO:0000256" key="3">
    <source>
        <dbReference type="ARBA" id="ARBA00023163"/>
    </source>
</evidence>
<dbReference type="InterPro" id="IPR009057">
    <property type="entry name" value="Homeodomain-like_sf"/>
</dbReference>
<evidence type="ECO:0000313" key="6">
    <source>
        <dbReference type="EMBL" id="QFZ85310.1"/>
    </source>
</evidence>
<proteinExistence type="predicted"/>
<keyword evidence="1" id="KW-0805">Transcription regulation</keyword>
<dbReference type="Proteomes" id="UP000326780">
    <property type="component" value="Chromosome"/>
</dbReference>
<dbReference type="InterPro" id="IPR018060">
    <property type="entry name" value="HTH_AraC"/>
</dbReference>
<feature type="region of interest" description="Disordered" evidence="4">
    <location>
        <begin position="270"/>
        <end position="293"/>
    </location>
</feature>